<proteinExistence type="predicted"/>
<gene>
    <name evidence="1" type="ORF">THIOM_000199</name>
</gene>
<accession>A0A176S7R2</accession>
<keyword evidence="2" id="KW-1185">Reference proteome</keyword>
<sequence>MSTCYRKFEAPSSVEGRLPIDQSPWHFERYAQIPLRHWEMLIEFAKEIDADRAIKLEDSSVGSFENDDYLNLSEADMTAVISFMEEMKERLGSTQSIFPLLKDRVFNDKYDMYDEYENDEYQRMLEAVITVYKESQRLGEPVCAYND</sequence>
<reference evidence="1 2" key="1">
    <citation type="submission" date="2016-05" db="EMBL/GenBank/DDBJ databases">
        <title>Single-cell genome of chain-forming Candidatus Thiomargarita nelsonii and comparison to other large sulfur-oxidizing bacteria.</title>
        <authorList>
            <person name="Winkel M."/>
            <person name="Salman V."/>
            <person name="Woyke T."/>
            <person name="Schulz-Vogt H."/>
            <person name="Richter M."/>
            <person name="Flood B."/>
            <person name="Bailey J."/>
            <person name="Amann R."/>
            <person name="Mussmann M."/>
        </authorList>
    </citation>
    <scope>NUCLEOTIDE SEQUENCE [LARGE SCALE GENOMIC DNA]</scope>
    <source>
        <strain evidence="1 2">THI036</strain>
    </source>
</reference>
<dbReference type="EMBL" id="LUTY01000079">
    <property type="protein sequence ID" value="OAD23954.1"/>
    <property type="molecule type" value="Genomic_DNA"/>
</dbReference>
<name>A0A176S7R2_9GAMM</name>
<comment type="caution">
    <text evidence="1">The sequence shown here is derived from an EMBL/GenBank/DDBJ whole genome shotgun (WGS) entry which is preliminary data.</text>
</comment>
<evidence type="ECO:0000313" key="2">
    <source>
        <dbReference type="Proteomes" id="UP000076962"/>
    </source>
</evidence>
<dbReference type="AlphaFoldDB" id="A0A176S7R2"/>
<dbReference type="Proteomes" id="UP000076962">
    <property type="component" value="Unassembled WGS sequence"/>
</dbReference>
<protein>
    <submittedName>
        <fullName evidence="1">Uncharacterized protein</fullName>
    </submittedName>
</protein>
<organism evidence="1 2">
    <name type="scientific">Candidatus Thiomargarita nelsonii</name>
    <dbReference type="NCBI Taxonomy" id="1003181"/>
    <lineage>
        <taxon>Bacteria</taxon>
        <taxon>Pseudomonadati</taxon>
        <taxon>Pseudomonadota</taxon>
        <taxon>Gammaproteobacteria</taxon>
        <taxon>Thiotrichales</taxon>
        <taxon>Thiotrichaceae</taxon>
        <taxon>Thiomargarita</taxon>
    </lineage>
</organism>
<evidence type="ECO:0000313" key="1">
    <source>
        <dbReference type="EMBL" id="OAD23954.1"/>
    </source>
</evidence>